<name>A0A6I3S189_9BURK</name>
<sequence>MMRTKTLKSGIKLTEAALVKLKERYERKSRELLAMKKELQTAQAAEILSALRKSGRSYEELMTFLKG</sequence>
<dbReference type="RefSeq" id="WP_155168138.1">
    <property type="nucleotide sequence ID" value="NZ_WNCA01000017.1"/>
</dbReference>
<evidence type="ECO:0000313" key="1">
    <source>
        <dbReference type="EMBL" id="MTU43365.1"/>
    </source>
</evidence>
<dbReference type="AlphaFoldDB" id="A0A6I3S189"/>
<dbReference type="EMBL" id="WNCL01000017">
    <property type="protein sequence ID" value="MTU43365.1"/>
    <property type="molecule type" value="Genomic_DNA"/>
</dbReference>
<comment type="caution">
    <text evidence="1">The sequence shown here is derived from an EMBL/GenBank/DDBJ whole genome shotgun (WGS) entry which is preliminary data.</text>
</comment>
<evidence type="ECO:0000313" key="2">
    <source>
        <dbReference type="Proteomes" id="UP000462362"/>
    </source>
</evidence>
<dbReference type="Proteomes" id="UP000462362">
    <property type="component" value="Unassembled WGS sequence"/>
</dbReference>
<organism evidence="1 2">
    <name type="scientific">Parasutterella excrementihominis</name>
    <dbReference type="NCBI Taxonomy" id="487175"/>
    <lineage>
        <taxon>Bacteria</taxon>
        <taxon>Pseudomonadati</taxon>
        <taxon>Pseudomonadota</taxon>
        <taxon>Betaproteobacteria</taxon>
        <taxon>Burkholderiales</taxon>
        <taxon>Sutterellaceae</taxon>
        <taxon>Parasutterella</taxon>
    </lineage>
</organism>
<gene>
    <name evidence="1" type="ORF">GMD42_06975</name>
</gene>
<accession>A0A6I3S189</accession>
<protein>
    <submittedName>
        <fullName evidence="1">Uncharacterized protein</fullName>
    </submittedName>
</protein>
<reference evidence="1 2" key="1">
    <citation type="journal article" date="2019" name="Nat. Med.">
        <title>A library of human gut bacterial isolates paired with longitudinal multiomics data enables mechanistic microbiome research.</title>
        <authorList>
            <person name="Poyet M."/>
            <person name="Groussin M."/>
            <person name="Gibbons S.M."/>
            <person name="Avila-Pacheco J."/>
            <person name="Jiang X."/>
            <person name="Kearney S.M."/>
            <person name="Perrotta A.R."/>
            <person name="Berdy B."/>
            <person name="Zhao S."/>
            <person name="Lieberman T.D."/>
            <person name="Swanson P.K."/>
            <person name="Smith M."/>
            <person name="Roesemann S."/>
            <person name="Alexander J.E."/>
            <person name="Rich S.A."/>
            <person name="Livny J."/>
            <person name="Vlamakis H."/>
            <person name="Clish C."/>
            <person name="Bullock K."/>
            <person name="Deik A."/>
            <person name="Scott J."/>
            <person name="Pierce K.A."/>
            <person name="Xavier R.J."/>
            <person name="Alm E.J."/>
        </authorList>
    </citation>
    <scope>NUCLEOTIDE SEQUENCE [LARGE SCALE GENOMIC DNA]</scope>
    <source>
        <strain evidence="1 2">BIOML-A2</strain>
    </source>
</reference>
<proteinExistence type="predicted"/>